<evidence type="ECO:0000313" key="5">
    <source>
        <dbReference type="Proteomes" id="UP000216885"/>
    </source>
</evidence>
<dbReference type="Proteomes" id="UP000216885">
    <property type="component" value="Unassembled WGS sequence"/>
</dbReference>
<gene>
    <name evidence="4" type="ORF">CAL20_14750</name>
</gene>
<dbReference type="InterPro" id="IPR020904">
    <property type="entry name" value="Sc_DH/Rdtase_CS"/>
</dbReference>
<dbReference type="RefSeq" id="WP_094821866.1">
    <property type="nucleotide sequence ID" value="NZ_NEVO01000008.1"/>
</dbReference>
<dbReference type="FunFam" id="3.40.50.720:FF:000173">
    <property type="entry name" value="3-oxoacyl-[acyl-carrier protein] reductase"/>
    <property type="match status" value="1"/>
</dbReference>
<dbReference type="SUPFAM" id="SSF51735">
    <property type="entry name" value="NAD(P)-binding Rossmann-fold domains"/>
    <property type="match status" value="1"/>
</dbReference>
<dbReference type="InterPro" id="IPR036291">
    <property type="entry name" value="NAD(P)-bd_dom_sf"/>
</dbReference>
<comment type="similarity">
    <text evidence="1">Belongs to the short-chain dehydrogenases/reductases (SDR) family.</text>
</comment>
<keyword evidence="2" id="KW-0560">Oxidoreductase</keyword>
<dbReference type="GO" id="GO:0016616">
    <property type="term" value="F:oxidoreductase activity, acting on the CH-OH group of donors, NAD or NADP as acceptor"/>
    <property type="evidence" value="ECO:0007669"/>
    <property type="project" value="UniProtKB-ARBA"/>
</dbReference>
<protein>
    <submittedName>
        <fullName evidence="4">Short-chain dehydrogenase</fullName>
    </submittedName>
</protein>
<dbReference type="SMART" id="SM00822">
    <property type="entry name" value="PKS_KR"/>
    <property type="match status" value="1"/>
</dbReference>
<keyword evidence="5" id="KW-1185">Reference proteome</keyword>
<proteinExistence type="inferred from homology"/>
<dbReference type="PRINTS" id="PR00080">
    <property type="entry name" value="SDRFAMILY"/>
</dbReference>
<dbReference type="PANTHER" id="PTHR42760:SF135">
    <property type="entry name" value="BLL7886 PROTEIN"/>
    <property type="match status" value="1"/>
</dbReference>
<evidence type="ECO:0000259" key="3">
    <source>
        <dbReference type="SMART" id="SM00822"/>
    </source>
</evidence>
<sequence>MKLLQGRVAIISGASHPKGIGKATARLFLEHGARVAILDLNEDAIRESAHDLGGNESSLLPLTCDVGDPEQCARAVDSVRTWSASRIDILVNNAAITQKAVFQDIADDDFDRLVRVNLKGVFNLSKATVPFMIERSAGSIISISSLSAQNGGGVFGGAHYCAAKAGVQGLTRAMARELGAHNIRANAIAPGLITTDFSRTGRSDESKDQAAQHWPLQRAGRPHEIAGGCLFLASDLSSYVTGTTLDINGGAHMN</sequence>
<feature type="domain" description="Ketoreductase" evidence="3">
    <location>
        <begin position="7"/>
        <end position="191"/>
    </location>
</feature>
<evidence type="ECO:0000256" key="1">
    <source>
        <dbReference type="ARBA" id="ARBA00006484"/>
    </source>
</evidence>
<organism evidence="4 5">
    <name type="scientific">Bordetella genomosp. 4</name>
    <dbReference type="NCBI Taxonomy" id="463044"/>
    <lineage>
        <taxon>Bacteria</taxon>
        <taxon>Pseudomonadati</taxon>
        <taxon>Pseudomonadota</taxon>
        <taxon>Betaproteobacteria</taxon>
        <taxon>Burkholderiales</taxon>
        <taxon>Alcaligenaceae</taxon>
        <taxon>Bordetella</taxon>
    </lineage>
</organism>
<dbReference type="PRINTS" id="PR00081">
    <property type="entry name" value="GDHRDH"/>
</dbReference>
<name>A0A261U733_9BORD</name>
<dbReference type="EMBL" id="NEVQ01000013">
    <property type="protein sequence ID" value="OZI56663.1"/>
    <property type="molecule type" value="Genomic_DNA"/>
</dbReference>
<evidence type="ECO:0000256" key="2">
    <source>
        <dbReference type="ARBA" id="ARBA00023002"/>
    </source>
</evidence>
<dbReference type="PANTHER" id="PTHR42760">
    <property type="entry name" value="SHORT-CHAIN DEHYDROGENASES/REDUCTASES FAMILY MEMBER"/>
    <property type="match status" value="1"/>
</dbReference>
<dbReference type="Pfam" id="PF13561">
    <property type="entry name" value="adh_short_C2"/>
    <property type="match status" value="1"/>
</dbReference>
<dbReference type="Gene3D" id="3.40.50.720">
    <property type="entry name" value="NAD(P)-binding Rossmann-like Domain"/>
    <property type="match status" value="1"/>
</dbReference>
<dbReference type="InterPro" id="IPR057326">
    <property type="entry name" value="KR_dom"/>
</dbReference>
<dbReference type="AlphaFoldDB" id="A0A261U733"/>
<dbReference type="InterPro" id="IPR002347">
    <property type="entry name" value="SDR_fam"/>
</dbReference>
<dbReference type="OrthoDB" id="9806974at2"/>
<accession>A0A261U733</accession>
<reference evidence="4 5" key="1">
    <citation type="submission" date="2017-05" db="EMBL/GenBank/DDBJ databases">
        <title>Complete and WGS of Bordetella genogroups.</title>
        <authorList>
            <person name="Spilker T."/>
            <person name="LiPuma J."/>
        </authorList>
    </citation>
    <scope>NUCLEOTIDE SEQUENCE [LARGE SCALE GENOMIC DNA]</scope>
    <source>
        <strain evidence="4 5">AU9919</strain>
    </source>
</reference>
<comment type="caution">
    <text evidence="4">The sequence shown here is derived from an EMBL/GenBank/DDBJ whole genome shotgun (WGS) entry which is preliminary data.</text>
</comment>
<evidence type="ECO:0000313" key="4">
    <source>
        <dbReference type="EMBL" id="OZI56663.1"/>
    </source>
</evidence>
<dbReference type="GO" id="GO:0030497">
    <property type="term" value="P:fatty acid elongation"/>
    <property type="evidence" value="ECO:0007669"/>
    <property type="project" value="TreeGrafter"/>
</dbReference>
<dbReference type="PROSITE" id="PS00061">
    <property type="entry name" value="ADH_SHORT"/>
    <property type="match status" value="1"/>
</dbReference>